<protein>
    <submittedName>
        <fullName evidence="3">Uncharacterized protein</fullName>
    </submittedName>
</protein>
<evidence type="ECO:0000256" key="2">
    <source>
        <dbReference type="SAM" id="Phobius"/>
    </source>
</evidence>
<keyword evidence="4" id="KW-1185">Reference proteome</keyword>
<evidence type="ECO:0000256" key="1">
    <source>
        <dbReference type="SAM" id="MobiDB-lite"/>
    </source>
</evidence>
<dbReference type="AlphaFoldDB" id="A0AAV0YS42"/>
<gene>
    <name evidence="3" type="ORF">VFH_I359280</name>
</gene>
<accession>A0AAV0YS42</accession>
<sequence>MTRKVEGKKPVETFKIGREAGHAGPLHLCLTRRIFTPSVNLLIFATFLPKHHMAFMLHSITTPTSQSSIPFFIFILLQQIQIKERKTKTTKMTSSKLFLLVLCLGVCVGICMSWVEDVAEPDTEFLPNWLRNTFSQSLGSENDDATQNMNYKAEDAATDAKEAIGSDEIIRMATDKLTNYDIKNGVKGGMDCGVNDEAKDELSSVKNSMSEEAKAKYEAAKEKASEATGNVGAKMRNTP</sequence>
<keyword evidence="2" id="KW-0812">Transmembrane</keyword>
<evidence type="ECO:0000313" key="3">
    <source>
        <dbReference type="EMBL" id="CAI8588689.1"/>
    </source>
</evidence>
<feature type="transmembrane region" description="Helical" evidence="2">
    <location>
        <begin position="55"/>
        <end position="77"/>
    </location>
</feature>
<reference evidence="3 4" key="1">
    <citation type="submission" date="2023-01" db="EMBL/GenBank/DDBJ databases">
        <authorList>
            <person name="Kreplak J."/>
        </authorList>
    </citation>
    <scope>NUCLEOTIDE SEQUENCE [LARGE SCALE GENOMIC DNA]</scope>
</reference>
<keyword evidence="2" id="KW-1133">Transmembrane helix</keyword>
<proteinExistence type="predicted"/>
<feature type="compositionally biased region" description="Basic and acidic residues" evidence="1">
    <location>
        <begin position="200"/>
        <end position="225"/>
    </location>
</feature>
<dbReference type="EMBL" id="OX451736">
    <property type="protein sequence ID" value="CAI8588689.1"/>
    <property type="molecule type" value="Genomic_DNA"/>
</dbReference>
<name>A0AAV0YS42_VICFA</name>
<feature type="region of interest" description="Disordered" evidence="1">
    <location>
        <begin position="200"/>
        <end position="239"/>
    </location>
</feature>
<dbReference type="Proteomes" id="UP001157006">
    <property type="component" value="Chromosome 1L"/>
</dbReference>
<evidence type="ECO:0000313" key="4">
    <source>
        <dbReference type="Proteomes" id="UP001157006"/>
    </source>
</evidence>
<organism evidence="3 4">
    <name type="scientific">Vicia faba</name>
    <name type="common">Broad bean</name>
    <name type="synonym">Faba vulgaris</name>
    <dbReference type="NCBI Taxonomy" id="3906"/>
    <lineage>
        <taxon>Eukaryota</taxon>
        <taxon>Viridiplantae</taxon>
        <taxon>Streptophyta</taxon>
        <taxon>Embryophyta</taxon>
        <taxon>Tracheophyta</taxon>
        <taxon>Spermatophyta</taxon>
        <taxon>Magnoliopsida</taxon>
        <taxon>eudicotyledons</taxon>
        <taxon>Gunneridae</taxon>
        <taxon>Pentapetalae</taxon>
        <taxon>rosids</taxon>
        <taxon>fabids</taxon>
        <taxon>Fabales</taxon>
        <taxon>Fabaceae</taxon>
        <taxon>Papilionoideae</taxon>
        <taxon>50 kb inversion clade</taxon>
        <taxon>NPAAA clade</taxon>
        <taxon>Hologalegina</taxon>
        <taxon>IRL clade</taxon>
        <taxon>Fabeae</taxon>
        <taxon>Vicia</taxon>
    </lineage>
</organism>
<keyword evidence="2" id="KW-0472">Membrane</keyword>
<feature type="transmembrane region" description="Helical" evidence="2">
    <location>
        <begin position="97"/>
        <end position="115"/>
    </location>
</feature>